<sequence length="86" mass="9139">MSIEPESVRHALRSVRAASYRIGSGEHGTSLALVMNASEAGRRNAAAKIVGLLAEHGLALEVDEPVRALTESRAGFVVRQASSRSR</sequence>
<reference evidence="1 2" key="1">
    <citation type="submission" date="2020-08" db="EMBL/GenBank/DDBJ databases">
        <title>Genomic Encyclopedia of Archaeal and Bacterial Type Strains, Phase II (KMG-II): from individual species to whole genera.</title>
        <authorList>
            <person name="Goeker M."/>
        </authorList>
    </citation>
    <scope>NUCLEOTIDE SEQUENCE [LARGE SCALE GENOMIC DNA]</scope>
    <source>
        <strain evidence="1 2">DSM 43850</strain>
    </source>
</reference>
<accession>A0ABR6BDV0</accession>
<proteinExistence type="predicted"/>
<evidence type="ECO:0000313" key="1">
    <source>
        <dbReference type="EMBL" id="MBA8925053.1"/>
    </source>
</evidence>
<dbReference type="RefSeq" id="WP_025359759.1">
    <property type="nucleotide sequence ID" value="NZ_BAAABQ010000096.1"/>
</dbReference>
<comment type="caution">
    <text evidence="1">The sequence shown here is derived from an EMBL/GenBank/DDBJ whole genome shotgun (WGS) entry which is preliminary data.</text>
</comment>
<keyword evidence="2" id="KW-1185">Reference proteome</keyword>
<gene>
    <name evidence="1" type="ORF">BC739_002252</name>
</gene>
<dbReference type="EMBL" id="JACJID010000002">
    <property type="protein sequence ID" value="MBA8925053.1"/>
    <property type="molecule type" value="Genomic_DNA"/>
</dbReference>
<name>A0ABR6BDV0_9PSEU</name>
<dbReference type="Proteomes" id="UP000517916">
    <property type="component" value="Unassembled WGS sequence"/>
</dbReference>
<protein>
    <submittedName>
        <fullName evidence="1">Uncharacterized protein</fullName>
    </submittedName>
</protein>
<organism evidence="1 2">
    <name type="scientific">Kutzneria viridogrisea</name>
    <dbReference type="NCBI Taxonomy" id="47990"/>
    <lineage>
        <taxon>Bacteria</taxon>
        <taxon>Bacillati</taxon>
        <taxon>Actinomycetota</taxon>
        <taxon>Actinomycetes</taxon>
        <taxon>Pseudonocardiales</taxon>
        <taxon>Pseudonocardiaceae</taxon>
        <taxon>Kutzneria</taxon>
    </lineage>
</organism>
<evidence type="ECO:0000313" key="2">
    <source>
        <dbReference type="Proteomes" id="UP000517916"/>
    </source>
</evidence>